<feature type="domain" description="Carboxymuconolactone decarboxylase-like" evidence="7">
    <location>
        <begin position="95"/>
        <end position="169"/>
    </location>
</feature>
<dbReference type="Proteomes" id="UP001592530">
    <property type="component" value="Unassembled WGS sequence"/>
</dbReference>
<dbReference type="NCBIfam" id="TIGR00778">
    <property type="entry name" value="ahpD_dom"/>
    <property type="match status" value="1"/>
</dbReference>
<dbReference type="Gene3D" id="1.20.1290.10">
    <property type="entry name" value="AhpD-like"/>
    <property type="match status" value="1"/>
</dbReference>
<comment type="function">
    <text evidence="6">Antioxidant protein with alkyl hydroperoxidase activity. Required for the reduction of the AhpC active site cysteine residues and for the regeneration of the AhpC enzyme activity.</text>
</comment>
<dbReference type="InterPro" id="IPR004675">
    <property type="entry name" value="AhpD_core"/>
</dbReference>
<keyword evidence="4 6" id="KW-1015">Disulfide bond</keyword>
<evidence type="ECO:0000259" key="7">
    <source>
        <dbReference type="Pfam" id="PF02627"/>
    </source>
</evidence>
<dbReference type="HAMAP" id="MF_01676">
    <property type="entry name" value="AhpD"/>
    <property type="match status" value="1"/>
</dbReference>
<dbReference type="EMBL" id="JBHEZY010000007">
    <property type="protein sequence ID" value="MFC1432753.1"/>
    <property type="molecule type" value="Genomic_DNA"/>
</dbReference>
<sequence length="177" mass="18881">MALDELKAALPGYAKDLKLNLGSVIGNSDLPPQQLWGTVLACAIASRGERVLTELEPQAKAELSPEAYTAAKSAAAMMAMNNVYYRTLHLLSDKEYGTLRAGLRMNVIGNPGVDKVDYELWCLAVSAVNGCGQCLDSHEQVLRKAGVDREVVQAAIRIAAVVQAVGVTLEAEGRIQG</sequence>
<dbReference type="PANTHER" id="PTHR33930:SF7">
    <property type="entry name" value="ALKYL HYDROPEROXIDE REDUCTASE AHPD"/>
    <property type="match status" value="1"/>
</dbReference>
<keyword evidence="5 6" id="KW-0676">Redox-active center</keyword>
<dbReference type="InterPro" id="IPR004674">
    <property type="entry name" value="AhpD"/>
</dbReference>
<comment type="caution">
    <text evidence="8">The sequence shown here is derived from an EMBL/GenBank/DDBJ whole genome shotgun (WGS) entry which is preliminary data.</text>
</comment>
<dbReference type="PANTHER" id="PTHR33930">
    <property type="entry name" value="ALKYL HYDROPEROXIDE REDUCTASE AHPD"/>
    <property type="match status" value="1"/>
</dbReference>
<keyword evidence="2 6" id="KW-0049">Antioxidant</keyword>
<comment type="subunit">
    <text evidence="6">Homotrimer.</text>
</comment>
<dbReference type="Pfam" id="PF02627">
    <property type="entry name" value="CMD"/>
    <property type="match status" value="1"/>
</dbReference>
<feature type="disulfide bond" description="Interchain (with AhpC); in linked form" evidence="6">
    <location>
        <position position="134"/>
    </location>
</feature>
<feature type="disulfide bond" evidence="6">
    <location>
        <begin position="131"/>
        <end position="134"/>
    </location>
</feature>
<evidence type="ECO:0000256" key="6">
    <source>
        <dbReference type="HAMAP-Rule" id="MF_01676"/>
    </source>
</evidence>
<feature type="active site" description="Cysteine sulfenic acid (-SOH) intermediate" evidence="6">
    <location>
        <position position="134"/>
    </location>
</feature>
<dbReference type="RefSeq" id="WP_380554849.1">
    <property type="nucleotide sequence ID" value="NZ_JBHEZY010000007.1"/>
</dbReference>
<dbReference type="InterPro" id="IPR029032">
    <property type="entry name" value="AhpD-like"/>
</dbReference>
<dbReference type="InterPro" id="IPR003779">
    <property type="entry name" value="CMD-like"/>
</dbReference>
<organism evidence="8 9">
    <name type="scientific">Streptacidiphilus alkalitolerans</name>
    <dbReference type="NCBI Taxonomy" id="3342712"/>
    <lineage>
        <taxon>Bacteria</taxon>
        <taxon>Bacillati</taxon>
        <taxon>Actinomycetota</taxon>
        <taxon>Actinomycetes</taxon>
        <taxon>Kitasatosporales</taxon>
        <taxon>Streptomycetaceae</taxon>
        <taxon>Streptacidiphilus</taxon>
    </lineage>
</organism>
<comment type="catalytic activity">
    <reaction evidence="6">
        <text>N(6)-[(R)-dihydrolipoyl]-L-lysyl-[lipoyl-carrier protein] + a hydroperoxide = N(6)-[(R)-lipoyl]-L-lysyl-[lipoyl-carrier protein] + an alcohol + H2O</text>
        <dbReference type="Rhea" id="RHEA:62636"/>
        <dbReference type="Rhea" id="RHEA-COMP:10502"/>
        <dbReference type="Rhea" id="RHEA-COMP:16355"/>
        <dbReference type="ChEBI" id="CHEBI:15377"/>
        <dbReference type="ChEBI" id="CHEBI:30879"/>
        <dbReference type="ChEBI" id="CHEBI:35924"/>
        <dbReference type="ChEBI" id="CHEBI:83099"/>
        <dbReference type="ChEBI" id="CHEBI:83100"/>
        <dbReference type="EC" id="1.11.1.28"/>
    </reaction>
</comment>
<evidence type="ECO:0000256" key="2">
    <source>
        <dbReference type="ARBA" id="ARBA00022862"/>
    </source>
</evidence>
<evidence type="ECO:0000256" key="3">
    <source>
        <dbReference type="ARBA" id="ARBA00023002"/>
    </source>
</evidence>
<name>A0ABV6X381_9ACTN</name>
<evidence type="ECO:0000313" key="9">
    <source>
        <dbReference type="Proteomes" id="UP001592530"/>
    </source>
</evidence>
<gene>
    <name evidence="6" type="primary">ahpD</name>
    <name evidence="8" type="ORF">ACEZDB_19100</name>
</gene>
<accession>A0ABV6X381</accession>
<comment type="similarity">
    <text evidence="6">Belongs to the AhpD family.</text>
</comment>
<feature type="active site" description="Proton donor" evidence="6">
    <location>
        <position position="131"/>
    </location>
</feature>
<evidence type="ECO:0000256" key="5">
    <source>
        <dbReference type="ARBA" id="ARBA00023284"/>
    </source>
</evidence>
<evidence type="ECO:0000256" key="4">
    <source>
        <dbReference type="ARBA" id="ARBA00023157"/>
    </source>
</evidence>
<dbReference type="SUPFAM" id="SSF69118">
    <property type="entry name" value="AhpD-like"/>
    <property type="match status" value="1"/>
</dbReference>
<evidence type="ECO:0000256" key="1">
    <source>
        <dbReference type="ARBA" id="ARBA00022559"/>
    </source>
</evidence>
<proteinExistence type="inferred from homology"/>
<keyword evidence="3 6" id="KW-0560">Oxidoreductase</keyword>
<keyword evidence="1 6" id="KW-0575">Peroxidase</keyword>
<reference evidence="8 9" key="1">
    <citation type="submission" date="2024-09" db="EMBL/GenBank/DDBJ databases">
        <authorList>
            <person name="Lee S.D."/>
        </authorList>
    </citation>
    <scope>NUCLEOTIDE SEQUENCE [LARGE SCALE GENOMIC DNA]</scope>
    <source>
        <strain evidence="8 9">N1-3</strain>
    </source>
</reference>
<dbReference type="EC" id="1.11.1.28" evidence="6"/>
<dbReference type="NCBIfam" id="TIGR00777">
    <property type="entry name" value="ahpD"/>
    <property type="match status" value="1"/>
</dbReference>
<protein>
    <recommendedName>
        <fullName evidence="6">Alkyl hydroperoxide reductase AhpD</fullName>
        <ecNumber evidence="6">1.11.1.28</ecNumber>
    </recommendedName>
    <alternativeName>
        <fullName evidence="6">Alkylhydroperoxidase AhpD</fullName>
    </alternativeName>
</protein>
<evidence type="ECO:0000313" key="8">
    <source>
        <dbReference type="EMBL" id="MFC1432753.1"/>
    </source>
</evidence>